<protein>
    <submittedName>
        <fullName evidence="2">Uncharacterized protein</fullName>
    </submittedName>
</protein>
<evidence type="ECO:0000313" key="2">
    <source>
        <dbReference type="EMBL" id="MPN02434.1"/>
    </source>
</evidence>
<dbReference type="AlphaFoldDB" id="A0A645EP78"/>
<feature type="region of interest" description="Disordered" evidence="1">
    <location>
        <begin position="68"/>
        <end position="98"/>
    </location>
</feature>
<proteinExistence type="predicted"/>
<comment type="caution">
    <text evidence="2">The sequence shown here is derived from an EMBL/GenBank/DDBJ whole genome shotgun (WGS) entry which is preliminary data.</text>
</comment>
<name>A0A645EP78_9ZZZZ</name>
<accession>A0A645EP78</accession>
<dbReference type="EMBL" id="VSSQ01048384">
    <property type="protein sequence ID" value="MPN02434.1"/>
    <property type="molecule type" value="Genomic_DNA"/>
</dbReference>
<organism evidence="2">
    <name type="scientific">bioreactor metagenome</name>
    <dbReference type="NCBI Taxonomy" id="1076179"/>
    <lineage>
        <taxon>unclassified sequences</taxon>
        <taxon>metagenomes</taxon>
        <taxon>ecological metagenomes</taxon>
    </lineage>
</organism>
<gene>
    <name evidence="2" type="ORF">SDC9_149650</name>
</gene>
<reference evidence="2" key="1">
    <citation type="submission" date="2019-08" db="EMBL/GenBank/DDBJ databases">
        <authorList>
            <person name="Kucharzyk K."/>
            <person name="Murdoch R.W."/>
            <person name="Higgins S."/>
            <person name="Loffler F."/>
        </authorList>
    </citation>
    <scope>NUCLEOTIDE SEQUENCE</scope>
</reference>
<sequence length="115" mass="13225">MDVRQRDVLFRAIRTNAARGLGREAEQRLDRGAGLRARLELQHLPQQRQRDDHRCRFEIHRDVFAHAKRGRKYPRRNGGDDAVHIGGANPQSNQRPHVRAAVADRLCAAHEERPA</sequence>
<evidence type="ECO:0000256" key="1">
    <source>
        <dbReference type="SAM" id="MobiDB-lite"/>
    </source>
</evidence>